<keyword evidence="3" id="KW-1185">Reference proteome</keyword>
<evidence type="ECO:0000313" key="3">
    <source>
        <dbReference type="Proteomes" id="UP001320420"/>
    </source>
</evidence>
<dbReference type="EMBL" id="JAKJXP020000042">
    <property type="protein sequence ID" value="KAK7752045.1"/>
    <property type="molecule type" value="Genomic_DNA"/>
</dbReference>
<sequence>MLPFIIATPSGQLGEDKRKFVRSHVMRGKNRKKRPSKPPSWISGGEIDRPIEVARAGASRIPAKVGGELSLTALAAEKLGPYMLDSIWKSKAYFNHIDGQRGNDGTAALVHSVKALAILQQRLAGGDHDLPISDSTILVVVGLTMATTAVGDLETAQKHLTGLHKMVELRGGILAFRANRQLQAKILRQVSVDLGVALSTGRSPAFFSDSISWVSYIAVSQGRIPLSGTQLAGSGSAPKLSAPDLEHFLDGMDVRLRFVWDDVVEYARAANIATQCQLSIDQELYQEVMVSVHYRLVNLCFDIGDVDEAFRLALLAFASTLFLQWRGIKPRYEHLSWRLSIAVSPLGRKTRDQLPAQLAFWLHVIAAVFISNGHEKAGSRLALVDILRDMKLESWNEARSVLKTILWVDALHDPLAKQLVEDIFSGHRK</sequence>
<feature type="region of interest" description="Disordered" evidence="1">
    <location>
        <begin position="25"/>
        <end position="45"/>
    </location>
</feature>
<evidence type="ECO:0000256" key="1">
    <source>
        <dbReference type="SAM" id="MobiDB-lite"/>
    </source>
</evidence>
<organism evidence="2 3">
    <name type="scientific">Diatrype stigma</name>
    <dbReference type="NCBI Taxonomy" id="117547"/>
    <lineage>
        <taxon>Eukaryota</taxon>
        <taxon>Fungi</taxon>
        <taxon>Dikarya</taxon>
        <taxon>Ascomycota</taxon>
        <taxon>Pezizomycotina</taxon>
        <taxon>Sordariomycetes</taxon>
        <taxon>Xylariomycetidae</taxon>
        <taxon>Xylariales</taxon>
        <taxon>Diatrypaceae</taxon>
        <taxon>Diatrype</taxon>
    </lineage>
</organism>
<evidence type="ECO:0000313" key="2">
    <source>
        <dbReference type="EMBL" id="KAK7752045.1"/>
    </source>
</evidence>
<gene>
    <name evidence="2" type="ORF">SLS62_006009</name>
</gene>
<feature type="compositionally biased region" description="Basic residues" evidence="1">
    <location>
        <begin position="25"/>
        <end position="36"/>
    </location>
</feature>
<dbReference type="Proteomes" id="UP001320420">
    <property type="component" value="Unassembled WGS sequence"/>
</dbReference>
<protein>
    <submittedName>
        <fullName evidence="2">Uncharacterized protein</fullName>
    </submittedName>
</protein>
<dbReference type="PANTHER" id="PTHR37540">
    <property type="entry name" value="TRANSCRIPTION FACTOR (ACR-2), PUTATIVE-RELATED-RELATED"/>
    <property type="match status" value="1"/>
</dbReference>
<dbReference type="AlphaFoldDB" id="A0AAN9YSA7"/>
<reference evidence="2 3" key="1">
    <citation type="submission" date="2024-02" db="EMBL/GenBank/DDBJ databases">
        <title>De novo assembly and annotation of 12 fungi associated with fruit tree decline syndrome in Ontario, Canada.</title>
        <authorList>
            <person name="Sulman M."/>
            <person name="Ellouze W."/>
            <person name="Ilyukhin E."/>
        </authorList>
    </citation>
    <scope>NUCLEOTIDE SEQUENCE [LARGE SCALE GENOMIC DNA]</scope>
    <source>
        <strain evidence="2 3">M11/M66-122</strain>
    </source>
</reference>
<accession>A0AAN9YSA7</accession>
<dbReference type="PANTHER" id="PTHR37540:SF5">
    <property type="entry name" value="TRANSCRIPTION FACTOR DOMAIN-CONTAINING PROTEIN"/>
    <property type="match status" value="1"/>
</dbReference>
<proteinExistence type="predicted"/>
<comment type="caution">
    <text evidence="2">The sequence shown here is derived from an EMBL/GenBank/DDBJ whole genome shotgun (WGS) entry which is preliminary data.</text>
</comment>
<name>A0AAN9YSA7_9PEZI</name>